<dbReference type="InterPro" id="IPR052752">
    <property type="entry name" value="NACHT-WD_repeat"/>
</dbReference>
<evidence type="ECO:0000256" key="3">
    <source>
        <dbReference type="PROSITE-ProRule" id="PRU00221"/>
    </source>
</evidence>
<dbReference type="InterPro" id="IPR019775">
    <property type="entry name" value="WD40_repeat_CS"/>
</dbReference>
<protein>
    <submittedName>
        <fullName evidence="8">Uncharacterized protein LOC103053344</fullName>
    </submittedName>
</protein>
<dbReference type="SUPFAM" id="SSF50998">
    <property type="entry name" value="Quinoprotein alcohol dehydrogenase-like"/>
    <property type="match status" value="2"/>
</dbReference>
<dbReference type="InterPro" id="IPR007111">
    <property type="entry name" value="NACHT_NTPase"/>
</dbReference>
<dbReference type="PROSITE" id="PS50294">
    <property type="entry name" value="WD_REPEATS_REGION"/>
    <property type="match status" value="1"/>
</dbReference>
<dbReference type="Gene3D" id="2.130.10.10">
    <property type="entry name" value="YVTN repeat-like/Quinoprotein amine dehydrogenase"/>
    <property type="match status" value="2"/>
</dbReference>
<name>A0A9F3QWJ9_PYTBI</name>
<dbReference type="InterPro" id="IPR057588">
    <property type="entry name" value="NWD1/2-like_WH"/>
</dbReference>
<keyword evidence="2" id="KW-0677">Repeat</keyword>
<dbReference type="Pfam" id="PF05729">
    <property type="entry name" value="NACHT"/>
    <property type="match status" value="1"/>
</dbReference>
<dbReference type="Gene3D" id="3.40.50.300">
    <property type="entry name" value="P-loop containing nucleotide triphosphate hydrolases"/>
    <property type="match status" value="1"/>
</dbReference>
<organism evidence="7 8">
    <name type="scientific">Python bivittatus</name>
    <name type="common">Burmese python</name>
    <name type="synonym">Python molurus bivittatus</name>
    <dbReference type="NCBI Taxonomy" id="176946"/>
    <lineage>
        <taxon>Eukaryota</taxon>
        <taxon>Metazoa</taxon>
        <taxon>Chordata</taxon>
        <taxon>Craniata</taxon>
        <taxon>Vertebrata</taxon>
        <taxon>Euteleostomi</taxon>
        <taxon>Lepidosauria</taxon>
        <taxon>Squamata</taxon>
        <taxon>Bifurcata</taxon>
        <taxon>Unidentata</taxon>
        <taxon>Episquamata</taxon>
        <taxon>Toxicofera</taxon>
        <taxon>Serpentes</taxon>
        <taxon>Henophidia</taxon>
        <taxon>Pythonidae</taxon>
        <taxon>Python</taxon>
    </lineage>
</organism>
<dbReference type="PANTHER" id="PTHR19871:SF43">
    <property type="entry name" value="SI:CH211-212K18.6"/>
    <property type="match status" value="1"/>
</dbReference>
<evidence type="ECO:0000256" key="2">
    <source>
        <dbReference type="ARBA" id="ARBA00022737"/>
    </source>
</evidence>
<reference evidence="8" key="1">
    <citation type="submission" date="2025-08" db="UniProtKB">
        <authorList>
            <consortium name="RefSeq"/>
        </authorList>
    </citation>
    <scope>IDENTIFICATION</scope>
    <source>
        <tissue evidence="8">Liver</tissue>
    </source>
</reference>
<keyword evidence="7" id="KW-1185">Reference proteome</keyword>
<gene>
    <name evidence="8" type="primary">LOC103053344</name>
</gene>
<dbReference type="PROSITE" id="PS50082">
    <property type="entry name" value="WD_REPEATS_2"/>
    <property type="match status" value="1"/>
</dbReference>
<dbReference type="KEGG" id="pbi:103053344"/>
<evidence type="ECO:0000259" key="6">
    <source>
        <dbReference type="Pfam" id="PF25469"/>
    </source>
</evidence>
<dbReference type="Pfam" id="PF25469">
    <property type="entry name" value="WHD_NWD1"/>
    <property type="match status" value="1"/>
</dbReference>
<dbReference type="PROSITE" id="PS00678">
    <property type="entry name" value="WD_REPEATS_1"/>
    <property type="match status" value="1"/>
</dbReference>
<feature type="domain" description="NACHT" evidence="5">
    <location>
        <begin position="755"/>
        <end position="923"/>
    </location>
</feature>
<feature type="region of interest" description="Disordered" evidence="4">
    <location>
        <begin position="2032"/>
        <end position="2055"/>
    </location>
</feature>
<dbReference type="GeneID" id="103053344"/>
<feature type="domain" description="NWD1/2-like winged helix-turn-helix" evidence="6">
    <location>
        <begin position="982"/>
        <end position="1085"/>
    </location>
</feature>
<keyword evidence="1 3" id="KW-0853">WD repeat</keyword>
<dbReference type="InterPro" id="IPR011047">
    <property type="entry name" value="Quinoprotein_ADH-like_sf"/>
</dbReference>
<dbReference type="Proteomes" id="UP000695026">
    <property type="component" value="Unplaced"/>
</dbReference>
<sequence length="2055" mass="234894">MLATYRKGNLLQKSLHSDDKEIVALPPIHKQPMENVTNPSSNLNIQKCTTDILQEMFFSPQISDSQKYLYKDMCSKWTGKEKCHWHIPYINITEETDMKVKKHLKHQMYFRFAKRLNRPSSSKRHLCDTETLIMKQEANSTGQVKGYHAAVNICSDQPLVRGKISELIENSKYKTTKTQKSMDMYRGLLQRQTSCKCLHLEEKDTVKEKKINRRIIHLSRSTLAGCLQFSDLNGSKDNEAEKAVHKGLSFLTSSHLKTQTEETKPCSIFLMQTQDVTNDIRYCQKSPADTKTNRAVIRGQVHLPCLTRKKMFMIYICGGYKDSEVERNALMEKSFPWLYNYCKKRGYDFRIFDLRWGIKDGITNDHHMASLHMRTLKKCQQLGFQTFIVFIGQKHDDLSLPEIIGKEIFELIKATVKHRKMNTKTSKHIPSADLKDEIEVDKNESQGEIGQDVQDPDASTEKSEAEISSLKEHEVINSNELDLLNTSLLTPKTVAEYERELQLLNQWYRLDENCIPTVYKLQPICTVYRDIFSKDPSRRQQAKSKWLESFQKLHKILQEYATIVLGQEAAATLLRTTLQQEVDQGFQVQGMCEDHCHCFKRNITDLQCNLSDPQASKYIDIHPLRLEVNKTINEEHQNFVKSIHSRLRHTNIYNKNVSWGKGGINPNRNRSHAYYLECLCSDFQKIVINHFNRMINSEGIPERLCIKRKQEFKIQNDEEILEHIQHYQALVKHITGRETFLSKLKNQVTSLNRKVTVVCGEAGSGKSGITAKVASLASNWISGNLRVVLRFIGITGESRNVRRLLLSLCYQIAGIYNVSVTLSEDFEGLVEEFSSLLEYATQEKPLLICLDGIDELSDEYDADLSWIPPELPKNVYFIVSTCSASDISCMRKLEKITVKENFFQIPPLTFEEINEIITCWLKKDHRRLSQYQFNHLMEACIACPLPLYLYCAYKESRLWTSFSPETEVCLPQNIPDMYSWMLSRMERSHGEQVIQRMAAYVTLSRNGITQEELLNLMSMDCVVIQEIKKFRKNSVSAFPLVLWLKFLDDLGDDLREQRTDNTYVFTWAHISLKHVCIQRYLKSQDSQISLHAIFADYYLGRISQEFMKCNELSIFQPLAWTLKKESNTSYTFNVRKIFGAPYHLVRSKNITVLIKECLFNYEFLLHKSWASSVVSIEEDLAAAIKADRTIPDLTLLSETLKLSKRVLIKDPCQMASQLIGRLHQIVAADVPVAPGDPKRYLYLPALLSQCHKSSIPVLIPSTSCLIAPGGLLCDLLKGHLDRITAIGETQKELTVATVSRDGTLKMWDLTLGKAVFTLHEIGKNISAIVVCLDNRMVAVSDKTTIKIWDLSLEKVVYAAGEFLDTPMLTSSMNGQLLLAFFSGNHKVQVFDLVNSCQLLHEVYLFSEEVPMHKTHSLLVSKNSVKDYVLCAYRSASEAMVFSGKKGEIVAKLKSQEQMAAAEGVAITKDYFLVIFRCPFLRKQEIVHIELYNVHTFAYAHSLKGCCNDYIQTFAVNRLGSHLVAFSPIPNTSTTEIVSWNLESEDHKHLAKFPSVPLGGICSDLRYCLAFCDGDNYLRSWNLASKINDQSLTVTASNTKKTNGIQDIVTMKNYPRYAVCRNTSPGVITVWNIVKSKCKHNAVRVERGLVENADVVLARDMKLYILTGKGITSFADPPRSIFQTLLVYDLLKKKYIKKQSGLYIIPCPNNEYKMLERGLLLGLSENRDHFVTWNLETGLIKDRIRPEYNENFVLQATKSITHSSPKENMKKHKGVLYEEITALWHPWEKRNETNTGKKRKKEKALKLEVETLQKLAKEKNNAIDQFLLSGDEKIAVCSYYAHHLSVFSLETMSYLHTLESKESMLFLYNATLTYTGHYLVLSNYSEEEKISYVTLWNLITGKIRKRLKNEPNVCCTAITADGSRIIFGVMVDNLIKIWDPFKHRHKLIQGYEGLNLTVNSKLHILDGTKAVLLAGEVSFWDLESGTLISIFTSDSKISCVTVACDKRTVLLGLSNSSTLTSLKMMSINTSGNSTGKDLFGEDSSSSEELETPYCRR</sequence>
<accession>A0A9F3QWJ9</accession>
<proteinExistence type="predicted"/>
<dbReference type="InterPro" id="IPR015943">
    <property type="entry name" value="WD40/YVTN_repeat-like_dom_sf"/>
</dbReference>
<evidence type="ECO:0000259" key="5">
    <source>
        <dbReference type="Pfam" id="PF05729"/>
    </source>
</evidence>
<dbReference type="OMA" id="ECIFNYE"/>
<feature type="region of interest" description="Disordered" evidence="4">
    <location>
        <begin position="423"/>
        <end position="462"/>
    </location>
</feature>
<dbReference type="Pfam" id="PF00400">
    <property type="entry name" value="WD40"/>
    <property type="match status" value="1"/>
</dbReference>
<dbReference type="SUPFAM" id="SSF52540">
    <property type="entry name" value="P-loop containing nucleoside triphosphate hydrolases"/>
    <property type="match status" value="1"/>
</dbReference>
<evidence type="ECO:0000256" key="1">
    <source>
        <dbReference type="ARBA" id="ARBA00022574"/>
    </source>
</evidence>
<evidence type="ECO:0000313" key="7">
    <source>
        <dbReference type="Proteomes" id="UP000695026"/>
    </source>
</evidence>
<feature type="compositionally biased region" description="Basic and acidic residues" evidence="4">
    <location>
        <begin position="433"/>
        <end position="445"/>
    </location>
</feature>
<feature type="repeat" description="WD" evidence="3">
    <location>
        <begin position="1276"/>
        <end position="1317"/>
    </location>
</feature>
<dbReference type="RefSeq" id="XP_015746999.2">
    <property type="nucleotide sequence ID" value="XM_015891513.2"/>
</dbReference>
<dbReference type="InterPro" id="IPR001680">
    <property type="entry name" value="WD40_rpt"/>
</dbReference>
<dbReference type="OrthoDB" id="2325716at2759"/>
<dbReference type="SMART" id="SM00320">
    <property type="entry name" value="WD40"/>
    <property type="match status" value="3"/>
</dbReference>
<evidence type="ECO:0000256" key="4">
    <source>
        <dbReference type="SAM" id="MobiDB-lite"/>
    </source>
</evidence>
<dbReference type="InterPro" id="IPR027417">
    <property type="entry name" value="P-loop_NTPase"/>
</dbReference>
<evidence type="ECO:0000313" key="8">
    <source>
        <dbReference type="RefSeq" id="XP_015746999.2"/>
    </source>
</evidence>
<dbReference type="PANTHER" id="PTHR19871">
    <property type="entry name" value="BETA TRANSDUCIN-RELATED PROTEIN"/>
    <property type="match status" value="1"/>
</dbReference>